<gene>
    <name evidence="2" type="ORF">PJIAN_326</name>
</gene>
<dbReference type="Proteomes" id="UP000076586">
    <property type="component" value="Unassembled WGS sequence"/>
</dbReference>
<name>A0A170ZJA5_9BACT</name>
<organism evidence="2 3">
    <name type="scientific">Paludibacter jiangxiensis</name>
    <dbReference type="NCBI Taxonomy" id="681398"/>
    <lineage>
        <taxon>Bacteria</taxon>
        <taxon>Pseudomonadati</taxon>
        <taxon>Bacteroidota</taxon>
        <taxon>Bacteroidia</taxon>
        <taxon>Bacteroidales</taxon>
        <taxon>Paludibacteraceae</taxon>
        <taxon>Paludibacter</taxon>
    </lineage>
</organism>
<keyword evidence="1" id="KW-1133">Transmembrane helix</keyword>
<keyword evidence="3" id="KW-1185">Reference proteome</keyword>
<evidence type="ECO:0000256" key="1">
    <source>
        <dbReference type="SAM" id="Phobius"/>
    </source>
</evidence>
<dbReference type="AlphaFoldDB" id="A0A170ZJA5"/>
<accession>A0A170ZJA5</accession>
<evidence type="ECO:0000313" key="2">
    <source>
        <dbReference type="EMBL" id="GAT62723.1"/>
    </source>
</evidence>
<reference evidence="3" key="1">
    <citation type="submission" date="2016-04" db="EMBL/GenBank/DDBJ databases">
        <title>Draft genome sequence of Paludibacter jiangxiensis strain NM7.</title>
        <authorList>
            <person name="Qiu Y."/>
            <person name="Matsuura N."/>
            <person name="Ohashi A."/>
            <person name="Tourlousse M.D."/>
            <person name="Sekiguchi Y."/>
        </authorList>
    </citation>
    <scope>NUCLEOTIDE SEQUENCE [LARGE SCALE GENOMIC DNA]</scope>
    <source>
        <strain evidence="3">NM7</strain>
    </source>
</reference>
<proteinExistence type="predicted"/>
<evidence type="ECO:0000313" key="3">
    <source>
        <dbReference type="Proteomes" id="UP000076586"/>
    </source>
</evidence>
<dbReference type="STRING" id="681398.PJIAN_326"/>
<keyword evidence="1" id="KW-0812">Transmembrane</keyword>
<feature type="transmembrane region" description="Helical" evidence="1">
    <location>
        <begin position="90"/>
        <end position="108"/>
    </location>
</feature>
<feature type="transmembrane region" description="Helical" evidence="1">
    <location>
        <begin position="67"/>
        <end position="84"/>
    </location>
</feature>
<sequence length="117" mass="13538">MQITEKQRNRILQIMYGAGYLLLMIATVFYFSQIKVAPYIFSLGVLFLVVVRVVLPIDQSDFRTRRLNKIHAFATLVLVASAYGMFIHHYLWIAGLLIATILDLYISFRLPKQKQSN</sequence>
<feature type="transmembrane region" description="Helical" evidence="1">
    <location>
        <begin position="37"/>
        <end position="55"/>
    </location>
</feature>
<keyword evidence="1" id="KW-0472">Membrane</keyword>
<protein>
    <submittedName>
        <fullName evidence="2">Uncharacterized protein</fullName>
    </submittedName>
</protein>
<dbReference type="RefSeq" id="WP_068703289.1">
    <property type="nucleotide sequence ID" value="NZ_BDCR01000003.1"/>
</dbReference>
<dbReference type="EMBL" id="BDCR01000003">
    <property type="protein sequence ID" value="GAT62723.1"/>
    <property type="molecule type" value="Genomic_DNA"/>
</dbReference>
<comment type="caution">
    <text evidence="2">The sequence shown here is derived from an EMBL/GenBank/DDBJ whole genome shotgun (WGS) entry which is preliminary data.</text>
</comment>
<reference evidence="3" key="2">
    <citation type="journal article" date="2017" name="Genome Announc.">
        <title>Draft genome sequence of Paludibacter jiangxiensis NM7(T), a propionate-producing fermentative bacterium.</title>
        <authorList>
            <person name="Qiu Y.-L."/>
            <person name="Tourlousse D.M."/>
            <person name="Matsuura N."/>
            <person name="Ohashi A."/>
            <person name="Sekiguchi Y."/>
        </authorList>
    </citation>
    <scope>NUCLEOTIDE SEQUENCE [LARGE SCALE GENOMIC DNA]</scope>
    <source>
        <strain evidence="3">NM7</strain>
    </source>
</reference>
<feature type="transmembrane region" description="Helical" evidence="1">
    <location>
        <begin position="12"/>
        <end position="31"/>
    </location>
</feature>